<keyword evidence="2" id="KW-1133">Transmembrane helix</keyword>
<feature type="transmembrane region" description="Helical" evidence="2">
    <location>
        <begin position="80"/>
        <end position="99"/>
    </location>
</feature>
<feature type="transmembrane region" description="Helical" evidence="2">
    <location>
        <begin position="111"/>
        <end position="137"/>
    </location>
</feature>
<dbReference type="GO" id="GO:0015293">
    <property type="term" value="F:symporter activity"/>
    <property type="evidence" value="ECO:0007669"/>
    <property type="project" value="InterPro"/>
</dbReference>
<gene>
    <name evidence="3" type="ORF">M9189_11270</name>
</gene>
<protein>
    <submittedName>
        <fullName evidence="3">MFS transporter</fullName>
    </submittedName>
</protein>
<dbReference type="PANTHER" id="PTHR11328:SF24">
    <property type="entry name" value="MAJOR FACILITATOR SUPERFAMILY (MFS) PROFILE DOMAIN-CONTAINING PROTEIN"/>
    <property type="match status" value="1"/>
</dbReference>
<sequence length="466" mass="51647">MMKPQKVSLKEKIGYGFGDAASSMFWKIFTFYLAIFYTDVFGIPAAATGTMFLVTRIWDTANDPLMGIIADRTNTRWGKFRPYLLWIAGPFALLGVLLFTTPQLDLQGKIVYAYITYTLMMMAYTAINVPYASLLGVMTADGNERTSFASYRMVFAFGGSLLVVALFQPMVDFFAGSVALPTAYQLTMVVIGSIAVGFFLLTFSWTRERITPPKEQKNNLKEDLRNLAKNGPWFILLGAGVATLIFNSVRDGVAMYYFKYYIADDHVRESAIHFSKMTIAYSTFYLFLGQATNMIGVIMAKPVSALLGKRRTFMFAMFAAAALSVVFQLTSKGDLLLIYSLQALISFCAGIIFPLLWSMYADAADYSQWTTGRRATGLVFSASSMTQKLGWTLGGSLTLWLLAIYGFEANAAQSPETLKGIKYMMGLVPAAAALISGLFMIFYKLSDQKMTQIIADLESQRAAENS</sequence>
<keyword evidence="4" id="KW-1185">Reference proteome</keyword>
<dbReference type="NCBIfam" id="TIGR00792">
    <property type="entry name" value="gph"/>
    <property type="match status" value="1"/>
</dbReference>
<feature type="transmembrane region" description="Helical" evidence="2">
    <location>
        <begin position="183"/>
        <end position="206"/>
    </location>
</feature>
<dbReference type="SUPFAM" id="SSF103473">
    <property type="entry name" value="MFS general substrate transporter"/>
    <property type="match status" value="1"/>
</dbReference>
<dbReference type="GO" id="GO:0006814">
    <property type="term" value="P:sodium ion transport"/>
    <property type="evidence" value="ECO:0007669"/>
    <property type="project" value="InterPro"/>
</dbReference>
<organism evidence="3 4">
    <name type="scientific">Xiashengella succiniciproducens</name>
    <dbReference type="NCBI Taxonomy" id="2949635"/>
    <lineage>
        <taxon>Bacteria</taxon>
        <taxon>Pseudomonadati</taxon>
        <taxon>Bacteroidota</taxon>
        <taxon>Bacteroidia</taxon>
        <taxon>Marinilabiliales</taxon>
        <taxon>Marinilabiliaceae</taxon>
        <taxon>Xiashengella</taxon>
    </lineage>
</organism>
<dbReference type="Proteomes" id="UP001056426">
    <property type="component" value="Chromosome"/>
</dbReference>
<dbReference type="InterPro" id="IPR036259">
    <property type="entry name" value="MFS_trans_sf"/>
</dbReference>
<accession>A0A9J6ZNF4</accession>
<dbReference type="PANTHER" id="PTHR11328">
    <property type="entry name" value="MAJOR FACILITATOR SUPERFAMILY DOMAIN-CONTAINING PROTEIN"/>
    <property type="match status" value="1"/>
</dbReference>
<dbReference type="InterPro" id="IPR001927">
    <property type="entry name" value="Na/Gal_symport"/>
</dbReference>
<dbReference type="GO" id="GO:0005886">
    <property type="term" value="C:plasma membrane"/>
    <property type="evidence" value="ECO:0007669"/>
    <property type="project" value="TreeGrafter"/>
</dbReference>
<feature type="transmembrane region" description="Helical" evidence="2">
    <location>
        <begin position="336"/>
        <end position="357"/>
    </location>
</feature>
<proteinExistence type="inferred from homology"/>
<feature type="transmembrane region" description="Helical" evidence="2">
    <location>
        <begin position="149"/>
        <end position="171"/>
    </location>
</feature>
<name>A0A9J6ZNF4_9BACT</name>
<evidence type="ECO:0000256" key="2">
    <source>
        <dbReference type="SAM" id="Phobius"/>
    </source>
</evidence>
<reference evidence="3" key="2">
    <citation type="submission" date="2022-06" db="EMBL/GenBank/DDBJ databases">
        <title>Xiashengella guii gen. nov. sp. nov., a bacterium isolated form anaerobic digestion tank.</title>
        <authorList>
            <person name="Huang H."/>
        </authorList>
    </citation>
    <scope>NUCLEOTIDE SEQUENCE</scope>
    <source>
        <strain evidence="3">Ai-910</strain>
    </source>
</reference>
<reference evidence="3" key="1">
    <citation type="submission" date="2022-05" db="EMBL/GenBank/DDBJ databases">
        <authorList>
            <person name="Sun X."/>
        </authorList>
    </citation>
    <scope>NUCLEOTIDE SEQUENCE</scope>
    <source>
        <strain evidence="3">Ai-910</strain>
    </source>
</reference>
<comment type="similarity">
    <text evidence="1">Belongs to the sodium:galactoside symporter (TC 2.A.2) family.</text>
</comment>
<dbReference type="CDD" id="cd17332">
    <property type="entry name" value="MFS_MelB_like"/>
    <property type="match status" value="1"/>
</dbReference>
<dbReference type="KEGG" id="alkq:M9189_11270"/>
<dbReference type="Gene3D" id="1.20.1250.20">
    <property type="entry name" value="MFS general substrate transporter like domains"/>
    <property type="match status" value="2"/>
</dbReference>
<evidence type="ECO:0000313" key="4">
    <source>
        <dbReference type="Proteomes" id="UP001056426"/>
    </source>
</evidence>
<dbReference type="EMBL" id="CP098400">
    <property type="protein sequence ID" value="URW79434.1"/>
    <property type="molecule type" value="Genomic_DNA"/>
</dbReference>
<feature type="transmembrane region" description="Helical" evidence="2">
    <location>
        <begin position="41"/>
        <end position="59"/>
    </location>
</feature>
<feature type="transmembrane region" description="Helical" evidence="2">
    <location>
        <begin position="12"/>
        <end position="35"/>
    </location>
</feature>
<feature type="transmembrane region" description="Helical" evidence="2">
    <location>
        <begin position="389"/>
        <end position="407"/>
    </location>
</feature>
<dbReference type="GO" id="GO:0008643">
    <property type="term" value="P:carbohydrate transport"/>
    <property type="evidence" value="ECO:0007669"/>
    <property type="project" value="InterPro"/>
</dbReference>
<feature type="transmembrane region" description="Helical" evidence="2">
    <location>
        <begin position="279"/>
        <end position="300"/>
    </location>
</feature>
<dbReference type="InterPro" id="IPR039672">
    <property type="entry name" value="MFS_2"/>
</dbReference>
<dbReference type="Pfam" id="PF13347">
    <property type="entry name" value="MFS_2"/>
    <property type="match status" value="1"/>
</dbReference>
<evidence type="ECO:0000313" key="3">
    <source>
        <dbReference type="EMBL" id="URW79434.1"/>
    </source>
</evidence>
<evidence type="ECO:0000256" key="1">
    <source>
        <dbReference type="ARBA" id="ARBA00009617"/>
    </source>
</evidence>
<dbReference type="AlphaFoldDB" id="A0A9J6ZNF4"/>
<feature type="transmembrane region" description="Helical" evidence="2">
    <location>
        <begin position="227"/>
        <end position="246"/>
    </location>
</feature>
<dbReference type="RefSeq" id="WP_250723315.1">
    <property type="nucleotide sequence ID" value="NZ_CP098400.1"/>
</dbReference>
<feature type="transmembrane region" description="Helical" evidence="2">
    <location>
        <begin position="312"/>
        <end position="330"/>
    </location>
</feature>
<feature type="transmembrane region" description="Helical" evidence="2">
    <location>
        <begin position="423"/>
        <end position="443"/>
    </location>
</feature>
<keyword evidence="2" id="KW-0472">Membrane</keyword>
<keyword evidence="2" id="KW-0812">Transmembrane</keyword>